<sequence>MKISVLSPVYNEQTHLPEMLDSLKAQTHEDWEVLFVDDGSTDDTVQVIRQAAEADPRFRLVAHGEKFGKAKAFNMAFEASCGDAVVLLAGDDRLPQDSLAVRAADIATCVPGDLGLAAYKLRSFSEDAEFDGMELPRGDATSASGGVLTFTRELADLVFPIPESLPSEDIWLGFAGPALTRRYIRNPVVVLEYRIHGGNSNPRGRDFETMSASIAPRHEAWRLLLEQERFLLPAEDRVHLDALYSAEKSRRQGNVLGVLTQRGLSKAERGSLAAMSDPRLWSLRQRFYKILSGRQGR</sequence>
<comment type="caution">
    <text evidence="3">The sequence shown here is derived from an EMBL/GenBank/DDBJ whole genome shotgun (WGS) entry which is preliminary data.</text>
</comment>
<organism evidence="3 4">
    <name type="scientific">Austwickia chelonae NBRC 105200</name>
    <dbReference type="NCBI Taxonomy" id="1184607"/>
    <lineage>
        <taxon>Bacteria</taxon>
        <taxon>Bacillati</taxon>
        <taxon>Actinomycetota</taxon>
        <taxon>Actinomycetes</taxon>
        <taxon>Micrococcales</taxon>
        <taxon>Dermatophilaceae</taxon>
        <taxon>Austwickia</taxon>
    </lineage>
</organism>
<dbReference type="PANTHER" id="PTHR48090">
    <property type="entry name" value="UNDECAPRENYL-PHOSPHATE 4-DEOXY-4-FORMAMIDO-L-ARABINOSE TRANSFERASE-RELATED"/>
    <property type="match status" value="1"/>
</dbReference>
<dbReference type="eggNOG" id="COG1215">
    <property type="taxonomic scope" value="Bacteria"/>
</dbReference>
<evidence type="ECO:0000313" key="3">
    <source>
        <dbReference type="EMBL" id="GAB78145.1"/>
    </source>
</evidence>
<dbReference type="InterPro" id="IPR001173">
    <property type="entry name" value="Glyco_trans_2-like"/>
</dbReference>
<comment type="similarity">
    <text evidence="1">Belongs to the glycosyltransferase 2 family.</text>
</comment>
<evidence type="ECO:0000259" key="2">
    <source>
        <dbReference type="Pfam" id="PF00535"/>
    </source>
</evidence>
<gene>
    <name evidence="3" type="ORF">AUCHE_08_03900</name>
</gene>
<reference evidence="3 4" key="1">
    <citation type="submission" date="2012-08" db="EMBL/GenBank/DDBJ databases">
        <title>Whole genome shotgun sequence of Austwickia chelonae NBRC 105200.</title>
        <authorList>
            <person name="Yoshida I."/>
            <person name="Hosoyama A."/>
            <person name="Tsuchikane K."/>
            <person name="Katsumata H."/>
            <person name="Ando Y."/>
            <person name="Ohji S."/>
            <person name="Hamada M."/>
            <person name="Tamura T."/>
            <person name="Yamazoe A."/>
            <person name="Yamazaki S."/>
            <person name="Fujita N."/>
        </authorList>
    </citation>
    <scope>NUCLEOTIDE SEQUENCE [LARGE SCALE GENOMIC DNA]</scope>
    <source>
        <strain evidence="3 4">NBRC 105200</strain>
    </source>
</reference>
<dbReference type="Gene3D" id="3.90.550.10">
    <property type="entry name" value="Spore Coat Polysaccharide Biosynthesis Protein SpsA, Chain A"/>
    <property type="match status" value="1"/>
</dbReference>
<feature type="domain" description="Glycosyltransferase 2-like" evidence="2">
    <location>
        <begin position="4"/>
        <end position="100"/>
    </location>
</feature>
<accession>K6VS29</accession>
<dbReference type="AlphaFoldDB" id="K6VS29"/>
<dbReference type="InterPro" id="IPR029044">
    <property type="entry name" value="Nucleotide-diphossugar_trans"/>
</dbReference>
<keyword evidence="3" id="KW-0808">Transferase</keyword>
<evidence type="ECO:0000313" key="4">
    <source>
        <dbReference type="Proteomes" id="UP000008495"/>
    </source>
</evidence>
<dbReference type="STRING" id="100225.SAMN05421595_0666"/>
<keyword evidence="4" id="KW-1185">Reference proteome</keyword>
<evidence type="ECO:0000256" key="1">
    <source>
        <dbReference type="ARBA" id="ARBA00006739"/>
    </source>
</evidence>
<dbReference type="SUPFAM" id="SSF53448">
    <property type="entry name" value="Nucleotide-diphospho-sugar transferases"/>
    <property type="match status" value="1"/>
</dbReference>
<dbReference type="RefSeq" id="WP_006502899.1">
    <property type="nucleotide sequence ID" value="NZ_BAGZ01000008.1"/>
</dbReference>
<dbReference type="EMBL" id="BAGZ01000008">
    <property type="protein sequence ID" value="GAB78145.1"/>
    <property type="molecule type" value="Genomic_DNA"/>
</dbReference>
<dbReference type="Proteomes" id="UP000008495">
    <property type="component" value="Unassembled WGS sequence"/>
</dbReference>
<proteinExistence type="inferred from homology"/>
<dbReference type="Pfam" id="PF00535">
    <property type="entry name" value="Glycos_transf_2"/>
    <property type="match status" value="1"/>
</dbReference>
<dbReference type="CDD" id="cd00761">
    <property type="entry name" value="Glyco_tranf_GTA_type"/>
    <property type="match status" value="1"/>
</dbReference>
<name>K6VS29_9MICO</name>
<protein>
    <submittedName>
        <fullName evidence="3">Putative glycosyltransferase</fullName>
    </submittedName>
</protein>
<dbReference type="GO" id="GO:0016740">
    <property type="term" value="F:transferase activity"/>
    <property type="evidence" value="ECO:0007669"/>
    <property type="project" value="UniProtKB-KW"/>
</dbReference>
<dbReference type="InterPro" id="IPR050256">
    <property type="entry name" value="Glycosyltransferase_2"/>
</dbReference>